<dbReference type="InterPro" id="IPR006944">
    <property type="entry name" value="Phage/GTA_portal"/>
</dbReference>
<evidence type="ECO:0000313" key="1">
    <source>
        <dbReference type="EMBL" id="MBO1226955.1"/>
    </source>
</evidence>
<gene>
    <name evidence="1" type="ORF">J3T88_06395</name>
</gene>
<dbReference type="Pfam" id="PF04860">
    <property type="entry name" value="Phage_portal"/>
    <property type="match status" value="1"/>
</dbReference>
<dbReference type="InterPro" id="IPR006427">
    <property type="entry name" value="Portal_HK97"/>
</dbReference>
<accession>A0ABS3L088</accession>
<dbReference type="Proteomes" id="UP000664081">
    <property type="component" value="Unassembled WGS sequence"/>
</dbReference>
<sequence>MGLFDKIFRKNSGISWMYDLEFLQDVGQKAYVKQMALNTVVEFIARTISQSEFRVMEGNKMLKDDLYYLLNVKPNPNQNAVQFWQKFIYKIIIDNEALIIKSDDDYLYIADDFQHEDELGLLPHKFTDVFINDFKYDRYFNMDDVIYVQYSNEELERFSNGLFEDYGEIFGRMINLQLKKNQVRGILNVDVTQLKGDNAQKQLQEYIDMMFEAFNKNQTAVVPLPKGLDYEEHSNKGSSQSNSEFNELDDLKKSILIDVSRMIGVPPALIIGEVADLENALKLFFKTCGGPLVKKIQSELNGKMLYKDEYLDKEMRIKIVGIDKRDPLELSESIDKLKSSGNYTGNQIRIMVGDEPGDDPHLDEYVLTKNYEAVSDEPTERGENE</sequence>
<keyword evidence="2" id="KW-1185">Reference proteome</keyword>
<dbReference type="RefSeq" id="WP_207572589.1">
    <property type="nucleotide sequence ID" value="NZ_JAFNLQ010000014.1"/>
</dbReference>
<protein>
    <submittedName>
        <fullName evidence="1">Phage portal protein</fullName>
    </submittedName>
</protein>
<dbReference type="NCBIfam" id="TIGR01537">
    <property type="entry name" value="portal_HK97"/>
    <property type="match status" value="1"/>
</dbReference>
<evidence type="ECO:0000313" key="2">
    <source>
        <dbReference type="Proteomes" id="UP000664081"/>
    </source>
</evidence>
<proteinExistence type="predicted"/>
<organism evidence="1 2">
    <name type="scientific">Staphylococcus nepalensis</name>
    <dbReference type="NCBI Taxonomy" id="214473"/>
    <lineage>
        <taxon>Bacteria</taxon>
        <taxon>Bacillati</taxon>
        <taxon>Bacillota</taxon>
        <taxon>Bacilli</taxon>
        <taxon>Bacillales</taxon>
        <taxon>Staphylococcaceae</taxon>
        <taxon>Staphylococcus</taxon>
    </lineage>
</organism>
<comment type="caution">
    <text evidence="1">The sequence shown here is derived from an EMBL/GenBank/DDBJ whole genome shotgun (WGS) entry which is preliminary data.</text>
</comment>
<name>A0ABS3L088_9STAP</name>
<reference evidence="1 2" key="1">
    <citation type="submission" date="2021-03" db="EMBL/GenBank/DDBJ databases">
        <title>Staphylococci and Mammaliicocci in bats.</title>
        <authorList>
            <person name="Fountain K."/>
        </authorList>
    </citation>
    <scope>NUCLEOTIDE SEQUENCE [LARGE SCALE GENOMIC DNA]</scope>
    <source>
        <strain evidence="1 2">18_1_E_SW</strain>
    </source>
</reference>
<dbReference type="EMBL" id="JAFNLT010000004">
    <property type="protein sequence ID" value="MBO1226955.1"/>
    <property type="molecule type" value="Genomic_DNA"/>
</dbReference>